<dbReference type="OrthoDB" id="5830488at2759"/>
<feature type="transmembrane region" description="Helical" evidence="1">
    <location>
        <begin position="21"/>
        <end position="39"/>
    </location>
</feature>
<dbReference type="EMBL" id="CAJEWN010000044">
    <property type="protein sequence ID" value="CAD2149821.1"/>
    <property type="molecule type" value="Genomic_DNA"/>
</dbReference>
<keyword evidence="1" id="KW-0472">Membrane</keyword>
<accession>A0A6V7UAC8</accession>
<dbReference type="Proteomes" id="UP000580250">
    <property type="component" value="Unassembled WGS sequence"/>
</dbReference>
<evidence type="ECO:0000313" key="3">
    <source>
        <dbReference type="Proteomes" id="UP000580250"/>
    </source>
</evidence>
<organism evidence="2 3">
    <name type="scientific">Meloidogyne enterolobii</name>
    <name type="common">Root-knot nematode worm</name>
    <name type="synonym">Meloidogyne mayaguensis</name>
    <dbReference type="NCBI Taxonomy" id="390850"/>
    <lineage>
        <taxon>Eukaryota</taxon>
        <taxon>Metazoa</taxon>
        <taxon>Ecdysozoa</taxon>
        <taxon>Nematoda</taxon>
        <taxon>Chromadorea</taxon>
        <taxon>Rhabditida</taxon>
        <taxon>Tylenchina</taxon>
        <taxon>Tylenchomorpha</taxon>
        <taxon>Tylenchoidea</taxon>
        <taxon>Meloidogynidae</taxon>
        <taxon>Meloidogyninae</taxon>
        <taxon>Meloidogyne</taxon>
    </lineage>
</organism>
<gene>
    <name evidence="2" type="ORF">MENT_LOCUS9822</name>
</gene>
<keyword evidence="1" id="KW-0812">Transmembrane</keyword>
<sequence>MAMANTDNTTLITNLCTTKFAILKWLQMLCYIIIVFFLIDGHRQWGIYTFMFICAIIFGILCLATLLINYFLSQPRATHQKIEIIFNVIALIFCLIFFGILAVDYAKMNSGNYNFHKYLPPPNIGKEGWRNRILVVLITEALNAILHGLSIFGIKK</sequence>
<name>A0A6V7UAC8_MELEN</name>
<keyword evidence="1" id="KW-1133">Transmembrane helix</keyword>
<evidence type="ECO:0000256" key="1">
    <source>
        <dbReference type="SAM" id="Phobius"/>
    </source>
</evidence>
<evidence type="ECO:0000313" key="2">
    <source>
        <dbReference type="EMBL" id="CAD2149821.1"/>
    </source>
</evidence>
<protein>
    <submittedName>
        <fullName evidence="2">Uncharacterized protein</fullName>
    </submittedName>
</protein>
<comment type="caution">
    <text evidence="2">The sequence shown here is derived from an EMBL/GenBank/DDBJ whole genome shotgun (WGS) entry which is preliminary data.</text>
</comment>
<feature type="transmembrane region" description="Helical" evidence="1">
    <location>
        <begin position="45"/>
        <end position="72"/>
    </location>
</feature>
<dbReference type="AlphaFoldDB" id="A0A6V7UAC8"/>
<proteinExistence type="predicted"/>
<feature type="transmembrane region" description="Helical" evidence="1">
    <location>
        <begin position="84"/>
        <end position="103"/>
    </location>
</feature>
<feature type="transmembrane region" description="Helical" evidence="1">
    <location>
        <begin position="133"/>
        <end position="154"/>
    </location>
</feature>
<reference evidence="2 3" key="1">
    <citation type="submission" date="2020-08" db="EMBL/GenBank/DDBJ databases">
        <authorList>
            <person name="Koutsovoulos G."/>
            <person name="Danchin GJ E."/>
        </authorList>
    </citation>
    <scope>NUCLEOTIDE SEQUENCE [LARGE SCALE GENOMIC DNA]</scope>
</reference>